<organism evidence="2 3">
    <name type="scientific">Hypholoma sublateritium (strain FD-334 SS-4)</name>
    <dbReference type="NCBI Taxonomy" id="945553"/>
    <lineage>
        <taxon>Eukaryota</taxon>
        <taxon>Fungi</taxon>
        <taxon>Dikarya</taxon>
        <taxon>Basidiomycota</taxon>
        <taxon>Agaricomycotina</taxon>
        <taxon>Agaricomycetes</taxon>
        <taxon>Agaricomycetidae</taxon>
        <taxon>Agaricales</taxon>
        <taxon>Agaricineae</taxon>
        <taxon>Strophariaceae</taxon>
        <taxon>Hypholoma</taxon>
    </lineage>
</organism>
<evidence type="ECO:0000256" key="1">
    <source>
        <dbReference type="SAM" id="MobiDB-lite"/>
    </source>
</evidence>
<feature type="compositionally biased region" description="Basic and acidic residues" evidence="1">
    <location>
        <begin position="75"/>
        <end position="85"/>
    </location>
</feature>
<name>A0A0D2PUV1_HYPSF</name>
<dbReference type="Proteomes" id="UP000054270">
    <property type="component" value="Unassembled WGS sequence"/>
</dbReference>
<sequence length="222" mass="24883">MFPNLPTLIVLPLPCVPNSGEEFGADGPSMDATHAADVRPPTRSITRQRAHSPPRHNHFPHPLYHMNTSGGSHIPHRDTKNDVRSRRTPHSHGRACCFLAFRQSLHGVPFALHLIQHQTELHTSMEGVRHMWDGTTRAGDAQKMSAAATHARMHPASKFDFWTSRNRPRGERQGAYCIELQRRAVRHPHTISTSPMFPLHLPHANSIFGRPAGGPAASRERY</sequence>
<reference evidence="3" key="1">
    <citation type="submission" date="2014-04" db="EMBL/GenBank/DDBJ databases">
        <title>Evolutionary Origins and Diversification of the Mycorrhizal Mutualists.</title>
        <authorList>
            <consortium name="DOE Joint Genome Institute"/>
            <consortium name="Mycorrhizal Genomics Consortium"/>
            <person name="Kohler A."/>
            <person name="Kuo A."/>
            <person name="Nagy L.G."/>
            <person name="Floudas D."/>
            <person name="Copeland A."/>
            <person name="Barry K.W."/>
            <person name="Cichocki N."/>
            <person name="Veneault-Fourrey C."/>
            <person name="LaButti K."/>
            <person name="Lindquist E.A."/>
            <person name="Lipzen A."/>
            <person name="Lundell T."/>
            <person name="Morin E."/>
            <person name="Murat C."/>
            <person name="Riley R."/>
            <person name="Ohm R."/>
            <person name="Sun H."/>
            <person name="Tunlid A."/>
            <person name="Henrissat B."/>
            <person name="Grigoriev I.V."/>
            <person name="Hibbett D.S."/>
            <person name="Martin F."/>
        </authorList>
    </citation>
    <scope>NUCLEOTIDE SEQUENCE [LARGE SCALE GENOMIC DNA]</scope>
    <source>
        <strain evidence="3">FD-334 SS-4</strain>
    </source>
</reference>
<feature type="region of interest" description="Disordered" evidence="1">
    <location>
        <begin position="22"/>
        <end position="88"/>
    </location>
</feature>
<evidence type="ECO:0000313" key="2">
    <source>
        <dbReference type="EMBL" id="KJA23370.1"/>
    </source>
</evidence>
<evidence type="ECO:0000313" key="3">
    <source>
        <dbReference type="Proteomes" id="UP000054270"/>
    </source>
</evidence>
<gene>
    <name evidence="2" type="ORF">HYPSUDRAFT_201399</name>
</gene>
<feature type="compositionally biased region" description="Basic residues" evidence="1">
    <location>
        <begin position="46"/>
        <end position="59"/>
    </location>
</feature>
<keyword evidence="3" id="KW-1185">Reference proteome</keyword>
<dbReference type="AlphaFoldDB" id="A0A0D2PUV1"/>
<dbReference type="EMBL" id="KN817543">
    <property type="protein sequence ID" value="KJA23370.1"/>
    <property type="molecule type" value="Genomic_DNA"/>
</dbReference>
<protein>
    <submittedName>
        <fullName evidence="2">Uncharacterized protein</fullName>
    </submittedName>
</protein>
<proteinExistence type="predicted"/>
<accession>A0A0D2PUV1</accession>